<keyword evidence="2" id="KW-1185">Reference proteome</keyword>
<dbReference type="Gene3D" id="3.30.160.100">
    <property type="entry name" value="Ribosome hibernation promotion factor-like"/>
    <property type="match status" value="1"/>
</dbReference>
<evidence type="ECO:0000313" key="1">
    <source>
        <dbReference type="EMBL" id="QNT69374.1"/>
    </source>
</evidence>
<dbReference type="InterPro" id="IPR003489">
    <property type="entry name" value="RHF/RaiA"/>
</dbReference>
<proteinExistence type="predicted"/>
<organism evidence="1 2">
    <name type="scientific">Defluviicoccus vanus</name>
    <dbReference type="NCBI Taxonomy" id="111831"/>
    <lineage>
        <taxon>Bacteria</taxon>
        <taxon>Pseudomonadati</taxon>
        <taxon>Pseudomonadota</taxon>
        <taxon>Alphaproteobacteria</taxon>
        <taxon>Rhodospirillales</taxon>
        <taxon>Rhodospirillaceae</taxon>
        <taxon>Defluviicoccus</taxon>
    </lineage>
</organism>
<dbReference type="Pfam" id="PF02482">
    <property type="entry name" value="Ribosomal_S30AE"/>
    <property type="match status" value="1"/>
</dbReference>
<evidence type="ECO:0000313" key="2">
    <source>
        <dbReference type="Proteomes" id="UP000516369"/>
    </source>
</evidence>
<dbReference type="InterPro" id="IPR036567">
    <property type="entry name" value="RHF-like"/>
</dbReference>
<dbReference type="SUPFAM" id="SSF69754">
    <property type="entry name" value="Ribosome binding protein Y (YfiA homologue)"/>
    <property type="match status" value="1"/>
</dbReference>
<sequence length="127" mass="14465">MMLFPLKIDFQNMEASEFVTAKVRQRADKLAQIREGIMGCHVTVQAPHRHHHRGNVYCIRIVAQVAGRTLVAGRESGHDPAHTDVYVAIRDAFNAIERRLMTYTNRRRGDVKRHADDESALMRASAE</sequence>
<protein>
    <submittedName>
        <fullName evidence="1">Ribosome-associated translation inhibitor RaiA</fullName>
    </submittedName>
</protein>
<name>A0A7H1N0Y8_9PROT</name>
<dbReference type="Proteomes" id="UP000516369">
    <property type="component" value="Chromosome"/>
</dbReference>
<gene>
    <name evidence="1" type="ORF">HQ394_08665</name>
</gene>
<dbReference type="AlphaFoldDB" id="A0A7H1N0Y8"/>
<accession>A0A7H1N0Y8</accession>
<dbReference type="KEGG" id="dvn:HQ394_08665"/>
<dbReference type="EMBL" id="CP053923">
    <property type="protein sequence ID" value="QNT69374.1"/>
    <property type="molecule type" value="Genomic_DNA"/>
</dbReference>
<reference evidence="1 2" key="1">
    <citation type="submission" date="2020-05" db="EMBL/GenBank/DDBJ databases">
        <title>Complete closed genome sequence of Defluviicoccus vanus.</title>
        <authorList>
            <person name="Bessarab I."/>
            <person name="Arumugam K."/>
            <person name="Maszenan A.M."/>
            <person name="Seviour R.J."/>
            <person name="Williams R.B."/>
        </authorList>
    </citation>
    <scope>NUCLEOTIDE SEQUENCE [LARGE SCALE GENOMIC DNA]</scope>
    <source>
        <strain evidence="1 2">Ben 114</strain>
    </source>
</reference>